<dbReference type="PROSITE" id="PS50181">
    <property type="entry name" value="FBOX"/>
    <property type="match status" value="1"/>
</dbReference>
<dbReference type="STRING" id="4155.A0A022QDG4"/>
<dbReference type="InterPro" id="IPR001810">
    <property type="entry name" value="F-box_dom"/>
</dbReference>
<dbReference type="SUPFAM" id="SSF81383">
    <property type="entry name" value="F-box domain"/>
    <property type="match status" value="1"/>
</dbReference>
<gene>
    <name evidence="2" type="ORF">MIMGU_mgv1a008563mg</name>
</gene>
<dbReference type="Pfam" id="PF07734">
    <property type="entry name" value="FBA_1"/>
    <property type="match status" value="1"/>
</dbReference>
<name>A0A022QDG4_ERYGU</name>
<dbReference type="Pfam" id="PF00646">
    <property type="entry name" value="F-box"/>
    <property type="match status" value="1"/>
</dbReference>
<dbReference type="NCBIfam" id="TIGR01640">
    <property type="entry name" value="F_box_assoc_1"/>
    <property type="match status" value="1"/>
</dbReference>
<dbReference type="SMART" id="SM00256">
    <property type="entry name" value="FBOX"/>
    <property type="match status" value="1"/>
</dbReference>
<reference evidence="2 3" key="1">
    <citation type="journal article" date="2013" name="Proc. Natl. Acad. Sci. U.S.A.">
        <title>Fine-scale variation in meiotic recombination in Mimulus inferred from population shotgun sequencing.</title>
        <authorList>
            <person name="Hellsten U."/>
            <person name="Wright K.M."/>
            <person name="Jenkins J."/>
            <person name="Shu S."/>
            <person name="Yuan Y."/>
            <person name="Wessler S.R."/>
            <person name="Schmutz J."/>
            <person name="Willis J.H."/>
            <person name="Rokhsar D.S."/>
        </authorList>
    </citation>
    <scope>NUCLEOTIDE SEQUENCE [LARGE SCALE GENOMIC DNA]</scope>
    <source>
        <strain evidence="3">cv. DUN x IM62</strain>
    </source>
</reference>
<dbReference type="EMBL" id="KI632003">
    <property type="protein sequence ID" value="EYU25318.1"/>
    <property type="molecule type" value="Genomic_DNA"/>
</dbReference>
<dbReference type="InterPro" id="IPR006527">
    <property type="entry name" value="F-box-assoc_dom_typ1"/>
</dbReference>
<accession>A0A022QDG4</accession>
<dbReference type="eggNOG" id="ENOG502QVMN">
    <property type="taxonomic scope" value="Eukaryota"/>
</dbReference>
<dbReference type="InterPro" id="IPR050796">
    <property type="entry name" value="SCF_F-box_component"/>
</dbReference>
<evidence type="ECO:0000313" key="2">
    <source>
        <dbReference type="EMBL" id="EYU25318.1"/>
    </source>
</evidence>
<dbReference type="InterPro" id="IPR017451">
    <property type="entry name" value="F-box-assoc_interact_dom"/>
</dbReference>
<dbReference type="PANTHER" id="PTHR31672">
    <property type="entry name" value="BNACNNG10540D PROTEIN"/>
    <property type="match status" value="1"/>
</dbReference>
<dbReference type="CDD" id="cd22157">
    <property type="entry name" value="F-box_AtFBW1-like"/>
    <property type="match status" value="1"/>
</dbReference>
<evidence type="ECO:0000313" key="3">
    <source>
        <dbReference type="Proteomes" id="UP000030748"/>
    </source>
</evidence>
<dbReference type="AlphaFoldDB" id="A0A022QDG4"/>
<dbReference type="Proteomes" id="UP000030748">
    <property type="component" value="Unassembled WGS sequence"/>
</dbReference>
<dbReference type="Gene3D" id="1.20.1280.50">
    <property type="match status" value="1"/>
</dbReference>
<sequence>MSDVPSELAHEILRRLPAESLLRFRAVCKGWRRLIDSPSFIRTHAANQTSSTTLLIRNSIGTRFCSLTLDSLNFEDTDQTIDLTPVKALYRTGVPRAPVLPVASCNGLILNSHYDIDKTWVIWNPLTRQFHELPEFEGHSRLIGSGLGYDSVSDDYKVVRLDDHWGCRKTVRRTSIYGLKSDSWRVIENYPCDCIWPNQIVGVFLNGALHWLSRDSVIVLVLETGRYHKLPLPEPTGIAELFETHLDVLGGCLVVSYYYMITRLDGWVMKDYGVGDSWAKLFSFGELANIGAMGRLRPVAYFKNRGHVFLQHDDDFFWLDIANDSAKKVIVHGLPHNFTSQIVPGSLFRLDEKEEEDDDKEEQGRCKVD</sequence>
<organism evidence="2 3">
    <name type="scientific">Erythranthe guttata</name>
    <name type="common">Yellow monkey flower</name>
    <name type="synonym">Mimulus guttatus</name>
    <dbReference type="NCBI Taxonomy" id="4155"/>
    <lineage>
        <taxon>Eukaryota</taxon>
        <taxon>Viridiplantae</taxon>
        <taxon>Streptophyta</taxon>
        <taxon>Embryophyta</taxon>
        <taxon>Tracheophyta</taxon>
        <taxon>Spermatophyta</taxon>
        <taxon>Magnoliopsida</taxon>
        <taxon>eudicotyledons</taxon>
        <taxon>Gunneridae</taxon>
        <taxon>Pentapetalae</taxon>
        <taxon>asterids</taxon>
        <taxon>lamiids</taxon>
        <taxon>Lamiales</taxon>
        <taxon>Phrymaceae</taxon>
        <taxon>Erythranthe</taxon>
    </lineage>
</organism>
<keyword evidence="3" id="KW-1185">Reference proteome</keyword>
<dbReference type="PANTHER" id="PTHR31672:SF13">
    <property type="entry name" value="F-BOX PROTEIN CPR30-LIKE"/>
    <property type="match status" value="1"/>
</dbReference>
<protein>
    <recommendedName>
        <fullName evidence="1">F-box domain-containing protein</fullName>
    </recommendedName>
</protein>
<proteinExistence type="predicted"/>
<evidence type="ECO:0000259" key="1">
    <source>
        <dbReference type="PROSITE" id="PS50181"/>
    </source>
</evidence>
<feature type="domain" description="F-box" evidence="1">
    <location>
        <begin position="1"/>
        <end position="44"/>
    </location>
</feature>
<dbReference type="InterPro" id="IPR036047">
    <property type="entry name" value="F-box-like_dom_sf"/>
</dbReference>